<evidence type="ECO:0000313" key="4">
    <source>
        <dbReference type="EMBL" id="KIH44869.1"/>
    </source>
</evidence>
<sequence length="169" mass="18414">LDIRDFALPCLPNCVTKDALTGPVVLQLTRYRNVSQPKIKEDVRSDDDIVRLSLTDGHTSVSAVLLEHIKGMSADTPPGTKLLITGKVPIEGGFVLLSPSNVSIIGGRVEKLIEKWMIERHSSGDAERGTRPDAKAPKWISFGKAKSKVTDEASKGFKANDVIRPTNKK</sequence>
<evidence type="ECO:0000256" key="2">
    <source>
        <dbReference type="ARBA" id="ARBA00023242"/>
    </source>
</evidence>
<dbReference type="InterPro" id="IPR013894">
    <property type="entry name" value="RMI1_OB"/>
</dbReference>
<reference evidence="4 5" key="1">
    <citation type="submission" date="2013-12" db="EMBL/GenBank/DDBJ databases">
        <title>Draft genome of the parsitic nematode Ancylostoma duodenale.</title>
        <authorList>
            <person name="Mitreva M."/>
        </authorList>
    </citation>
    <scope>NUCLEOTIDE SEQUENCE [LARGE SCALE GENOMIC DNA]</scope>
    <source>
        <strain evidence="4 5">Zhejiang</strain>
    </source>
</reference>
<name>A0A0C2FDY8_9BILA</name>
<dbReference type="AlphaFoldDB" id="A0A0C2FDY8"/>
<dbReference type="InterPro" id="IPR042470">
    <property type="entry name" value="RMI1_N_C_sf"/>
</dbReference>
<evidence type="ECO:0000256" key="1">
    <source>
        <dbReference type="ARBA" id="ARBA00004123"/>
    </source>
</evidence>
<feature type="non-terminal residue" evidence="4">
    <location>
        <position position="169"/>
    </location>
</feature>
<feature type="non-terminal residue" evidence="4">
    <location>
        <position position="1"/>
    </location>
</feature>
<dbReference type="Gene3D" id="2.40.50.770">
    <property type="entry name" value="RecQ-mediated genome instability protein Rmi1, C-terminal domain"/>
    <property type="match status" value="1"/>
</dbReference>
<dbReference type="PANTHER" id="PTHR13681">
    <property type="entry name" value="SURVIVAL OF MOTOR NEURON-RELATED-SPLICING FACTOR 30-RELATED"/>
    <property type="match status" value="1"/>
</dbReference>
<keyword evidence="2" id="KW-0539">Nucleus</keyword>
<keyword evidence="5" id="KW-1185">Reference proteome</keyword>
<gene>
    <name evidence="4" type="ORF">ANCDUO_25098</name>
</gene>
<feature type="domain" description="RecQ mediated genome instability protein 1 OB-fold" evidence="3">
    <location>
        <begin position="48"/>
        <end position="120"/>
    </location>
</feature>
<dbReference type="Proteomes" id="UP000054047">
    <property type="component" value="Unassembled WGS sequence"/>
</dbReference>
<proteinExistence type="predicted"/>
<dbReference type="PANTHER" id="PTHR13681:SF24">
    <property type="entry name" value="TUDOR DOMAIN-CONTAINING PROTEIN 3"/>
    <property type="match status" value="1"/>
</dbReference>
<evidence type="ECO:0000313" key="5">
    <source>
        <dbReference type="Proteomes" id="UP000054047"/>
    </source>
</evidence>
<dbReference type="Pfam" id="PF08585">
    <property type="entry name" value="RMI1_N_C"/>
    <property type="match status" value="1"/>
</dbReference>
<dbReference type="GO" id="GO:0005634">
    <property type="term" value="C:nucleus"/>
    <property type="evidence" value="ECO:0007669"/>
    <property type="project" value="UniProtKB-SubCell"/>
</dbReference>
<comment type="subcellular location">
    <subcellularLocation>
        <location evidence="1">Nucleus</location>
    </subcellularLocation>
</comment>
<evidence type="ECO:0000259" key="3">
    <source>
        <dbReference type="Pfam" id="PF08585"/>
    </source>
</evidence>
<dbReference type="EMBL" id="KN775057">
    <property type="protein sequence ID" value="KIH44869.1"/>
    <property type="molecule type" value="Genomic_DNA"/>
</dbReference>
<organism evidence="4 5">
    <name type="scientific">Ancylostoma duodenale</name>
    <dbReference type="NCBI Taxonomy" id="51022"/>
    <lineage>
        <taxon>Eukaryota</taxon>
        <taxon>Metazoa</taxon>
        <taxon>Ecdysozoa</taxon>
        <taxon>Nematoda</taxon>
        <taxon>Chromadorea</taxon>
        <taxon>Rhabditida</taxon>
        <taxon>Rhabditina</taxon>
        <taxon>Rhabditomorpha</taxon>
        <taxon>Strongyloidea</taxon>
        <taxon>Ancylostomatidae</taxon>
        <taxon>Ancylostomatinae</taxon>
        <taxon>Ancylostoma</taxon>
    </lineage>
</organism>
<accession>A0A0C2FDY8</accession>
<dbReference type="OrthoDB" id="434939at2759"/>
<protein>
    <recommendedName>
        <fullName evidence="3">RecQ mediated genome instability protein 1 OB-fold domain-containing protein</fullName>
    </recommendedName>
</protein>